<feature type="non-terminal residue" evidence="1">
    <location>
        <position position="1"/>
    </location>
</feature>
<gene>
    <name evidence="1" type="ORF">SPELUC_LOCUS16118</name>
</gene>
<dbReference type="Proteomes" id="UP000789366">
    <property type="component" value="Unassembled WGS sequence"/>
</dbReference>
<organism evidence="1 2">
    <name type="scientific">Cetraspora pellucida</name>
    <dbReference type="NCBI Taxonomy" id="1433469"/>
    <lineage>
        <taxon>Eukaryota</taxon>
        <taxon>Fungi</taxon>
        <taxon>Fungi incertae sedis</taxon>
        <taxon>Mucoromycota</taxon>
        <taxon>Glomeromycotina</taxon>
        <taxon>Glomeromycetes</taxon>
        <taxon>Diversisporales</taxon>
        <taxon>Gigasporaceae</taxon>
        <taxon>Cetraspora</taxon>
    </lineage>
</organism>
<proteinExistence type="predicted"/>
<reference evidence="1" key="1">
    <citation type="submission" date="2021-06" db="EMBL/GenBank/DDBJ databases">
        <authorList>
            <person name="Kallberg Y."/>
            <person name="Tangrot J."/>
            <person name="Rosling A."/>
        </authorList>
    </citation>
    <scope>NUCLEOTIDE SEQUENCE</scope>
    <source>
        <strain evidence="1">28 12/20/2015</strain>
    </source>
</reference>
<dbReference type="EMBL" id="CAJVPW010057594">
    <property type="protein sequence ID" value="CAG8776748.1"/>
    <property type="molecule type" value="Genomic_DNA"/>
</dbReference>
<evidence type="ECO:0000313" key="1">
    <source>
        <dbReference type="EMBL" id="CAG8776748.1"/>
    </source>
</evidence>
<accession>A0ACA9R570</accession>
<sequence>SYDIINNKNSSTIVLFFSNYDACKILISKQSTFKSTVDLIKEIKVIANRVGHVKINNSFSLFMNKLNNQYSLQQANISDPKNVKTKGRPSNTKYKKTDAKHSTKKTYVYSICNSMRHNPRSCTCK</sequence>
<comment type="caution">
    <text evidence="1">The sequence shown here is derived from an EMBL/GenBank/DDBJ whole genome shotgun (WGS) entry which is preliminary data.</text>
</comment>
<protein>
    <submittedName>
        <fullName evidence="1">6685_t:CDS:1</fullName>
    </submittedName>
</protein>
<evidence type="ECO:0000313" key="2">
    <source>
        <dbReference type="Proteomes" id="UP000789366"/>
    </source>
</evidence>
<feature type="non-terminal residue" evidence="1">
    <location>
        <position position="125"/>
    </location>
</feature>
<keyword evidence="2" id="KW-1185">Reference proteome</keyword>
<name>A0ACA9R570_9GLOM</name>